<dbReference type="GO" id="GO:0003676">
    <property type="term" value="F:nucleic acid binding"/>
    <property type="evidence" value="ECO:0007669"/>
    <property type="project" value="InterPro"/>
</dbReference>
<keyword evidence="3" id="KW-1185">Reference proteome</keyword>
<feature type="domain" description="Helicase ATP-binding" evidence="1">
    <location>
        <begin position="903"/>
        <end position="1067"/>
    </location>
</feature>
<dbReference type="KEGG" id="uam:UABAM_05225"/>
<dbReference type="OrthoDB" id="9814088at2"/>
<dbReference type="InterPro" id="IPR027417">
    <property type="entry name" value="P-loop_NTPase"/>
</dbReference>
<dbReference type="SMART" id="SM00487">
    <property type="entry name" value="DEXDc"/>
    <property type="match status" value="1"/>
</dbReference>
<evidence type="ECO:0000313" key="3">
    <source>
        <dbReference type="Proteomes" id="UP000326354"/>
    </source>
</evidence>
<organism evidence="2 3">
    <name type="scientific">Uabimicrobium amorphum</name>
    <dbReference type="NCBI Taxonomy" id="2596890"/>
    <lineage>
        <taxon>Bacteria</taxon>
        <taxon>Pseudomonadati</taxon>
        <taxon>Planctomycetota</taxon>
        <taxon>Candidatus Uabimicrobiia</taxon>
        <taxon>Candidatus Uabimicrobiales</taxon>
        <taxon>Candidatus Uabimicrobiaceae</taxon>
        <taxon>Candidatus Uabimicrobium</taxon>
    </lineage>
</organism>
<dbReference type="PROSITE" id="PS51192">
    <property type="entry name" value="HELICASE_ATP_BIND_1"/>
    <property type="match status" value="1"/>
</dbReference>
<dbReference type="InterPro" id="IPR014001">
    <property type="entry name" value="Helicase_ATP-bd"/>
</dbReference>
<dbReference type="SUPFAM" id="SSF52540">
    <property type="entry name" value="P-loop containing nucleoside triphosphate hydrolases"/>
    <property type="match status" value="2"/>
</dbReference>
<gene>
    <name evidence="2" type="ORF">UABAM_05225</name>
</gene>
<sequence>MSFIEKELALAVQKNTKPTYRAAMMDGKPIHDVANKGLKKGQVAIRMRNGEFHGLAVEALEDVKPLLNDVNVAKAILFLAENDTNSAMSVLNLQKEVQQSQNIGIMYEALKIWLQKNDFPVPPEYAKQAREIKCEKLRKWVLQSRHQPMDVPLRIKSIGKAKAGHSVVPEEWLERVFENAEHLHKEMDNLDSRKGKAPVTFCCSHSMRIREDYKWQMANDFLRKFIPQFAVEIEYNNNKLHTQVRDFATLDEYLSWIDTPRKGKYLPKTTHSGNKIVIFCDTENICRSSPEYSRSENVGLLVSMLQKAIRRGRGAASLLEEVIHKLASSPSYSLPEYQFARVSGSRQLVWRLFITILEDVEPYEPQGNSLGLLELASLSLLTHFDPDVQLTPSIIQQILYTALRIQHEDTLGQNWSWGDGKEKNVDLKNKTFGESRIENSLLLALKTMPMMEGDRKLLCKSIDYLHKWQTRSLNNKTIEELQAANCSTVREQTIMAAYDMHCLPGIILQWQANLPFVPYDVKKHGTKRAVNFIWDYSSSYNVRNKTNVSVDDEQQQMLTTLHQTQQYLRCSPQYNFCFRPSQSHEHTGRIPSARESRIAFQMIFGQKVTLPTIGKAKSVEIVVAGKPKQPCRVKRKNSYISGQERFVAEHRYIEHMSVAREIAVPPAPSGFQWIWGTKNKIKVRVELQHSDEEKHENEILFFAEEIPMKAFDAGPVLVALKKVQSEPLTNDFMEIVQQSLYAKKSDFDINYRLRALHRARKKAQDFAVYDWQSIALDSPLPGIIWRNVLVKMNNNFNSEVLIGPVDRNGKRLHDAISYLYEGTLLRMFRFLSFLYPQCVAPQGEYKFKIDKNTSAYLHLRQCLYHLAFGRQQTRDDSIKPVVPKITTILWDHQQSASDEIFYGLVHAGKKGYGDASNVGAGKTLTALTVLAKILHHNIDHKQNVYRGFLVLLPTEKLYKTWQDEIAKHTTGFDIVLQNADGSLSHDIQINSIVITTLGRMRNHPVYNLWQLVVIDECLSVQNKNALQTEEAWRQVISSQYGVMMMSATFFRSRFDKLFYMLKMLRSGLPEQKAYLDTILSEAIICHIPKEAKKWITTVHRFPLSAKMRQEYEDLALQNMSAQQVYIALSNYLFQHFDYVECFAAVIAQLQQQDRALIYARSKDEAEQIAQRITGVSRYPDKSGKHTVVSYAEGTYGLNDLIAYNTIVTRPPEPDKLPQMKGRLDRPGQQAAILNIKYILVENTIDEAWLFRLEMANNFYKNHILPLATFYEIAIGRRKSSQAFTSAN</sequence>
<dbReference type="EMBL" id="AP019860">
    <property type="protein sequence ID" value="BBM86832.1"/>
    <property type="molecule type" value="Genomic_DNA"/>
</dbReference>
<dbReference type="Pfam" id="PF00176">
    <property type="entry name" value="SNF2-rel_dom"/>
    <property type="match status" value="1"/>
</dbReference>
<accession>A0A5S9F729</accession>
<name>A0A5S9F729_UABAM</name>
<dbReference type="Gene3D" id="3.40.50.300">
    <property type="entry name" value="P-loop containing nucleotide triphosphate hydrolases"/>
    <property type="match status" value="1"/>
</dbReference>
<dbReference type="GO" id="GO:0005524">
    <property type="term" value="F:ATP binding"/>
    <property type="evidence" value="ECO:0007669"/>
    <property type="project" value="InterPro"/>
</dbReference>
<dbReference type="InterPro" id="IPR000330">
    <property type="entry name" value="SNF2_N"/>
</dbReference>
<evidence type="ECO:0000313" key="2">
    <source>
        <dbReference type="EMBL" id="BBM86832.1"/>
    </source>
</evidence>
<protein>
    <recommendedName>
        <fullName evidence="1">Helicase ATP-binding domain-containing protein</fullName>
    </recommendedName>
</protein>
<proteinExistence type="predicted"/>
<dbReference type="Proteomes" id="UP000326354">
    <property type="component" value="Chromosome"/>
</dbReference>
<dbReference type="RefSeq" id="WP_151970871.1">
    <property type="nucleotide sequence ID" value="NZ_AP019860.1"/>
</dbReference>
<evidence type="ECO:0000259" key="1">
    <source>
        <dbReference type="PROSITE" id="PS51192"/>
    </source>
</evidence>
<reference evidence="2 3" key="1">
    <citation type="submission" date="2019-08" db="EMBL/GenBank/DDBJ databases">
        <title>Complete genome sequence of Candidatus Uab amorphum.</title>
        <authorList>
            <person name="Shiratori T."/>
            <person name="Suzuki S."/>
            <person name="Kakizawa Y."/>
            <person name="Ishida K."/>
        </authorList>
    </citation>
    <scope>NUCLEOTIDE SEQUENCE [LARGE SCALE GENOMIC DNA]</scope>
    <source>
        <strain evidence="2 3">SRT547</strain>
    </source>
</reference>